<dbReference type="PATRIC" id="fig|595434.4.peg.441"/>
<dbReference type="InterPro" id="IPR042267">
    <property type="entry name" value="VTC_sf"/>
</dbReference>
<accession>A0A0J1EPJ7</accession>
<dbReference type="CDD" id="cd07750">
    <property type="entry name" value="PolyPPase_VTC_like"/>
    <property type="match status" value="1"/>
</dbReference>
<dbReference type="EMBL" id="LECT01000006">
    <property type="protein sequence ID" value="KLU07379.1"/>
    <property type="molecule type" value="Genomic_DNA"/>
</dbReference>
<sequence>MNDKRIELKYQLDPSLASEVKQWARQHLAADPHCETGDSYDVNTLYLDTQQLDLFHQTGVIGRRKYRVRRYGREAQLWLESKSKKKSEVQKTRSAGPEQEVLQALIGLDDIPEQKDDDSTSTPWFGDWFCDQATERQLRPTIQVHYRRFARMGTEQGQNMRLTIDSQLHASPASEWEVASEDASSDRSQRVKATPLEILELKFHRIMPHRFKELLREFPIPVTGFSKYRAAIRCWNLDQAVPVFDTPNTAPADLHSRNETLTHA</sequence>
<keyword evidence="3" id="KW-1185">Reference proteome</keyword>
<dbReference type="AlphaFoldDB" id="A0A0J1EPJ7"/>
<dbReference type="Pfam" id="PF09359">
    <property type="entry name" value="VTC"/>
    <property type="match status" value="1"/>
</dbReference>
<evidence type="ECO:0000313" key="3">
    <source>
        <dbReference type="Proteomes" id="UP000036367"/>
    </source>
</evidence>
<proteinExistence type="predicted"/>
<evidence type="ECO:0000313" key="2">
    <source>
        <dbReference type="EMBL" id="KLU07379.1"/>
    </source>
</evidence>
<gene>
    <name evidence="2" type="ORF">RISK_000457</name>
</gene>
<dbReference type="InterPro" id="IPR018966">
    <property type="entry name" value="VTC_domain"/>
</dbReference>
<dbReference type="Proteomes" id="UP000036367">
    <property type="component" value="Unassembled WGS sequence"/>
</dbReference>
<evidence type="ECO:0000259" key="1">
    <source>
        <dbReference type="Pfam" id="PF09359"/>
    </source>
</evidence>
<comment type="caution">
    <text evidence="2">The sequence shown here is derived from an EMBL/GenBank/DDBJ whole genome shotgun (WGS) entry which is preliminary data.</text>
</comment>
<dbReference type="RefSeq" id="WP_047812545.1">
    <property type="nucleotide sequence ID" value="NZ_LECT01000006.1"/>
</dbReference>
<dbReference type="OrthoDB" id="281873at2"/>
<name>A0A0J1EPJ7_RHOIS</name>
<organism evidence="2 3">
    <name type="scientific">Rhodopirellula islandica</name>
    <dbReference type="NCBI Taxonomy" id="595434"/>
    <lineage>
        <taxon>Bacteria</taxon>
        <taxon>Pseudomonadati</taxon>
        <taxon>Planctomycetota</taxon>
        <taxon>Planctomycetia</taxon>
        <taxon>Pirellulales</taxon>
        <taxon>Pirellulaceae</taxon>
        <taxon>Rhodopirellula</taxon>
    </lineage>
</organism>
<protein>
    <recommendedName>
        <fullName evidence="1">VTC domain-containing protein</fullName>
    </recommendedName>
</protein>
<dbReference type="GO" id="GO:0006799">
    <property type="term" value="P:polyphosphate biosynthetic process"/>
    <property type="evidence" value="ECO:0007669"/>
    <property type="project" value="UniProtKB-ARBA"/>
</dbReference>
<dbReference type="STRING" id="595434.RISK_000457"/>
<feature type="domain" description="VTC" evidence="1">
    <location>
        <begin position="4"/>
        <end position="235"/>
    </location>
</feature>
<dbReference type="Gene3D" id="3.20.100.30">
    <property type="entry name" value="VTC, catalytic tunnel domain"/>
    <property type="match status" value="1"/>
</dbReference>
<reference evidence="2" key="1">
    <citation type="submission" date="2015-05" db="EMBL/GenBank/DDBJ databases">
        <title>Permanent draft genome of Rhodopirellula islandicus K833.</title>
        <authorList>
            <person name="Kizina J."/>
            <person name="Richter M."/>
            <person name="Glockner F.O."/>
            <person name="Harder J."/>
        </authorList>
    </citation>
    <scope>NUCLEOTIDE SEQUENCE [LARGE SCALE GENOMIC DNA]</scope>
    <source>
        <strain evidence="2">K833</strain>
    </source>
</reference>